<accession>A0A3B0PRV7</accession>
<evidence type="ECO:0000313" key="2">
    <source>
        <dbReference type="EMBL" id="SYX08741.1"/>
    </source>
</evidence>
<evidence type="ECO:0000256" key="1">
    <source>
        <dbReference type="SAM" id="MobiDB-lite"/>
    </source>
</evidence>
<feature type="compositionally biased region" description="Basic and acidic residues" evidence="1">
    <location>
        <begin position="266"/>
        <end position="275"/>
    </location>
</feature>
<dbReference type="RefSeq" id="WP_117273946.1">
    <property type="nucleotide sequence ID" value="NZ_LS992154.1"/>
</dbReference>
<feature type="region of interest" description="Disordered" evidence="1">
    <location>
        <begin position="221"/>
        <end position="275"/>
    </location>
</feature>
<organism evidence="2 3">
    <name type="scientific">Chlamydia poikilotherma</name>
    <dbReference type="NCBI Taxonomy" id="1967783"/>
    <lineage>
        <taxon>Bacteria</taxon>
        <taxon>Pseudomonadati</taxon>
        <taxon>Chlamydiota</taxon>
        <taxon>Chlamydiia</taxon>
        <taxon>Chlamydiales</taxon>
        <taxon>Chlamydiaceae</taxon>
        <taxon>Chlamydia/Chlamydophila group</taxon>
        <taxon>Chlamydia</taxon>
    </lineage>
</organism>
<feature type="compositionally biased region" description="Basic and acidic residues" evidence="1">
    <location>
        <begin position="222"/>
        <end position="235"/>
    </location>
</feature>
<keyword evidence="3" id="KW-1185">Reference proteome</keyword>
<dbReference type="AlphaFoldDB" id="A0A3B0PRV7"/>
<dbReference type="Proteomes" id="UP000258476">
    <property type="component" value="Chromosome"/>
</dbReference>
<feature type="region of interest" description="Disordered" evidence="1">
    <location>
        <begin position="1"/>
        <end position="43"/>
    </location>
</feature>
<reference evidence="3" key="1">
    <citation type="submission" date="2017-11" db="EMBL/GenBank/DDBJ databases">
        <authorList>
            <person name="Seth-Smith MB H."/>
        </authorList>
    </citation>
    <scope>NUCLEOTIDE SEQUENCE [LARGE SCALE GENOMIC DNA]</scope>
</reference>
<dbReference type="KEGG" id="chla:C834K_0269"/>
<dbReference type="EMBL" id="LS992154">
    <property type="protein sequence ID" value="SYX08741.1"/>
    <property type="molecule type" value="Genomic_DNA"/>
</dbReference>
<name>A0A3B0PRV7_9CHLA</name>
<evidence type="ECO:0000313" key="3">
    <source>
        <dbReference type="Proteomes" id="UP000258476"/>
    </source>
</evidence>
<feature type="region of interest" description="Disordered" evidence="1">
    <location>
        <begin position="131"/>
        <end position="206"/>
    </location>
</feature>
<sequence length="275" mass="28764">MNPINPYGSSTAGPSRFPEDSKGDPLQGVGGASRFTRRGAIRGKKDVRGVSGYLESRVGRKGGKKAHAAAAKMLGLGRKIKETGEKTGAALGGAAGGLGKRVAATVKQVKEKIGGKKGGSTPEQIEMKNLAKEGKAKVGKLVSGGKRNSDKYKPDSLGRKPFKIPRAAVSTGKGGPSKAEGTRRSARLQQKEKTTGKNDEGYKFSPDLTKVLPEKFIFPKAKVSDGDGSKAEGTRRSARIAGKRDKGILKQSGGPKTGGKGGIRWADQEGKPLEQ</sequence>
<protein>
    <submittedName>
        <fullName evidence="2">Uncharacterized protein</fullName>
    </submittedName>
</protein>
<feature type="compositionally biased region" description="Basic and acidic residues" evidence="1">
    <location>
        <begin position="147"/>
        <end position="158"/>
    </location>
</feature>
<gene>
    <name evidence="2" type="ORF">C834K_0269</name>
</gene>
<feature type="compositionally biased region" description="Basic and acidic residues" evidence="1">
    <location>
        <begin position="189"/>
        <end position="202"/>
    </location>
</feature>
<dbReference type="OrthoDB" id="18141at2"/>
<proteinExistence type="predicted"/>